<dbReference type="InterPro" id="IPR014755">
    <property type="entry name" value="Cu-Rt/internalin_Ig-like"/>
</dbReference>
<feature type="transmembrane region" description="Helical" evidence="5">
    <location>
        <begin position="230"/>
        <end position="247"/>
    </location>
</feature>
<keyword evidence="2" id="KW-0479">Metal-binding</keyword>
<dbReference type="PANTHER" id="PTHR34820">
    <property type="entry name" value="INNER MEMBRANE PROTEIN YEBZ"/>
    <property type="match status" value="1"/>
</dbReference>
<feature type="transmembrane region" description="Helical" evidence="5">
    <location>
        <begin position="148"/>
        <end position="167"/>
    </location>
</feature>
<evidence type="ECO:0000259" key="6">
    <source>
        <dbReference type="Pfam" id="PF04234"/>
    </source>
</evidence>
<dbReference type="Gene3D" id="2.60.40.1220">
    <property type="match status" value="1"/>
</dbReference>
<dbReference type="SUPFAM" id="SSF81296">
    <property type="entry name" value="E set domains"/>
    <property type="match status" value="1"/>
</dbReference>
<organism evidence="7">
    <name type="scientific">uncultured marine thaumarchaeote SAT1000_08_G06</name>
    <dbReference type="NCBI Taxonomy" id="1456365"/>
    <lineage>
        <taxon>Archaea</taxon>
        <taxon>Nitrososphaerota</taxon>
        <taxon>environmental samples</taxon>
    </lineage>
</organism>
<evidence type="ECO:0000256" key="1">
    <source>
        <dbReference type="ARBA" id="ARBA00004196"/>
    </source>
</evidence>
<sequence>MNKFLLLAFLILIIGVPSAYAHPFLLDSEPPQAGNAAIGITQIITKYSEAVEIDFSELKVFDSNGNQIDNGDTAYYEGENSLVITTSPLEDGVYTVTSKVLSKVDGHLVRAAVIFGAGETNVDISLLEAQEESETTFLPEAAARFPGIVGQTVVLGCAISAIAIWGTQRKHFAKENLILINRTYRSKFSKITGVALVGVLASNFVMIAVQTFRLETSPIDVIGTSFGTTWLIRMIITIILLGIWFWMERKPRLTSKNMYQCLLHHWY</sequence>
<dbReference type="GO" id="GO:0006825">
    <property type="term" value="P:copper ion transport"/>
    <property type="evidence" value="ECO:0007669"/>
    <property type="project" value="InterPro"/>
</dbReference>
<dbReference type="Pfam" id="PF04234">
    <property type="entry name" value="CopC"/>
    <property type="match status" value="1"/>
</dbReference>
<feature type="domain" description="CopC" evidence="6">
    <location>
        <begin position="22"/>
        <end position="115"/>
    </location>
</feature>
<dbReference type="InterPro" id="IPR032694">
    <property type="entry name" value="CopC/D"/>
</dbReference>
<dbReference type="GO" id="GO:0005886">
    <property type="term" value="C:plasma membrane"/>
    <property type="evidence" value="ECO:0007669"/>
    <property type="project" value="TreeGrafter"/>
</dbReference>
<gene>
    <name evidence="7" type="primary">ycnJ</name>
</gene>
<name>A0A075I640_9ARCH</name>
<evidence type="ECO:0000313" key="7">
    <source>
        <dbReference type="EMBL" id="AIF22227.1"/>
    </source>
</evidence>
<feature type="transmembrane region" description="Helical" evidence="5">
    <location>
        <begin position="188"/>
        <end position="210"/>
    </location>
</feature>
<dbReference type="AlphaFoldDB" id="A0A075I640"/>
<dbReference type="EMBL" id="KF901206">
    <property type="protein sequence ID" value="AIF22227.1"/>
    <property type="molecule type" value="Genomic_DNA"/>
</dbReference>
<dbReference type="GO" id="GO:0046688">
    <property type="term" value="P:response to copper ion"/>
    <property type="evidence" value="ECO:0007669"/>
    <property type="project" value="InterPro"/>
</dbReference>
<keyword evidence="4" id="KW-0186">Copper</keyword>
<dbReference type="GO" id="GO:0042597">
    <property type="term" value="C:periplasmic space"/>
    <property type="evidence" value="ECO:0007669"/>
    <property type="project" value="InterPro"/>
</dbReference>
<keyword evidence="5" id="KW-1133">Transmembrane helix</keyword>
<dbReference type="InterPro" id="IPR007348">
    <property type="entry name" value="CopC_dom"/>
</dbReference>
<evidence type="ECO:0000256" key="4">
    <source>
        <dbReference type="ARBA" id="ARBA00023008"/>
    </source>
</evidence>
<proteinExistence type="predicted"/>
<keyword evidence="3" id="KW-0732">Signal</keyword>
<evidence type="ECO:0000256" key="3">
    <source>
        <dbReference type="ARBA" id="ARBA00022729"/>
    </source>
</evidence>
<accession>A0A075I640</accession>
<evidence type="ECO:0000256" key="5">
    <source>
        <dbReference type="SAM" id="Phobius"/>
    </source>
</evidence>
<dbReference type="PANTHER" id="PTHR34820:SF4">
    <property type="entry name" value="INNER MEMBRANE PROTEIN YEBZ"/>
    <property type="match status" value="1"/>
</dbReference>
<evidence type="ECO:0000256" key="2">
    <source>
        <dbReference type="ARBA" id="ARBA00022723"/>
    </source>
</evidence>
<reference evidence="7" key="1">
    <citation type="journal article" date="2014" name="Genome Biol. Evol.">
        <title>Pangenome evidence for extensive interdomain horizontal transfer affecting lineage core and shell genes in uncultured planktonic thaumarchaeota and euryarchaeota.</title>
        <authorList>
            <person name="Deschamps P."/>
            <person name="Zivanovic Y."/>
            <person name="Moreira D."/>
            <person name="Rodriguez-Valera F."/>
            <person name="Lopez-Garcia P."/>
        </authorList>
    </citation>
    <scope>NUCLEOTIDE SEQUENCE</scope>
</reference>
<dbReference type="InterPro" id="IPR014756">
    <property type="entry name" value="Ig_E-set"/>
</dbReference>
<protein>
    <submittedName>
        <fullName evidence="7">Copper resistance D domain-containing protein (YcnJ)</fullName>
    </submittedName>
</protein>
<keyword evidence="5" id="KW-0812">Transmembrane</keyword>
<comment type="subcellular location">
    <subcellularLocation>
        <location evidence="1">Cell envelope</location>
    </subcellularLocation>
</comment>
<dbReference type="GO" id="GO:0005507">
    <property type="term" value="F:copper ion binding"/>
    <property type="evidence" value="ECO:0007669"/>
    <property type="project" value="InterPro"/>
</dbReference>
<keyword evidence="5" id="KW-0472">Membrane</keyword>